<dbReference type="AlphaFoldDB" id="A0A1B6MCE7"/>
<organism evidence="2">
    <name type="scientific">Graphocephala atropunctata</name>
    <dbReference type="NCBI Taxonomy" id="36148"/>
    <lineage>
        <taxon>Eukaryota</taxon>
        <taxon>Metazoa</taxon>
        <taxon>Ecdysozoa</taxon>
        <taxon>Arthropoda</taxon>
        <taxon>Hexapoda</taxon>
        <taxon>Insecta</taxon>
        <taxon>Pterygota</taxon>
        <taxon>Neoptera</taxon>
        <taxon>Paraneoptera</taxon>
        <taxon>Hemiptera</taxon>
        <taxon>Auchenorrhyncha</taxon>
        <taxon>Membracoidea</taxon>
        <taxon>Cicadellidae</taxon>
        <taxon>Cicadellinae</taxon>
        <taxon>Cicadellini</taxon>
        <taxon>Graphocephala</taxon>
    </lineage>
</organism>
<feature type="non-terminal residue" evidence="2">
    <location>
        <position position="1"/>
    </location>
</feature>
<dbReference type="PANTHER" id="PTHR34153:SF2">
    <property type="entry name" value="SI:CH211-262H13.3-RELATED"/>
    <property type="match status" value="1"/>
</dbReference>
<proteinExistence type="predicted"/>
<dbReference type="EMBL" id="GEBQ01006418">
    <property type="protein sequence ID" value="JAT33559.1"/>
    <property type="molecule type" value="Transcribed_RNA"/>
</dbReference>
<name>A0A1B6MCE7_9HEMI</name>
<dbReference type="Pfam" id="PF16064">
    <property type="entry name" value="DUF4806"/>
    <property type="match status" value="1"/>
</dbReference>
<evidence type="ECO:0000259" key="1">
    <source>
        <dbReference type="Pfam" id="PF16064"/>
    </source>
</evidence>
<dbReference type="InterPro" id="IPR032071">
    <property type="entry name" value="DUF4806"/>
</dbReference>
<sequence>DPSFSVGNFETDVKYSITELETQINSILKTQLTIMTSIDSVKSLLGDENTADNKQNDFKLDEFPMSTMNELNRFDKKLKDKDFRQFLVMQLRKLGGNDIKSIILNILPKIFKDELAEQFSWIGGKGKAIFSSLELCKIFCDVVRLHIPQATDADVSIPIKNWLRHAKERKERKKTEIEVRK</sequence>
<dbReference type="PANTHER" id="PTHR34153">
    <property type="entry name" value="SI:CH211-262H13.3-RELATED-RELATED"/>
    <property type="match status" value="1"/>
</dbReference>
<gene>
    <name evidence="2" type="ORF">g.19038</name>
</gene>
<feature type="domain" description="DUF4806" evidence="1">
    <location>
        <begin position="59"/>
        <end position="131"/>
    </location>
</feature>
<evidence type="ECO:0000313" key="2">
    <source>
        <dbReference type="EMBL" id="JAT33559.1"/>
    </source>
</evidence>
<accession>A0A1B6MCE7</accession>
<protein>
    <recommendedName>
        <fullName evidence="1">DUF4806 domain-containing protein</fullName>
    </recommendedName>
</protein>
<reference evidence="2" key="1">
    <citation type="submission" date="2015-11" db="EMBL/GenBank/DDBJ databases">
        <title>De novo transcriptome assembly of four potential Pierce s Disease insect vectors from Arizona vineyards.</title>
        <authorList>
            <person name="Tassone E.E."/>
        </authorList>
    </citation>
    <scope>NUCLEOTIDE SEQUENCE</scope>
</reference>